<dbReference type="GO" id="GO:0030975">
    <property type="term" value="F:thiamine binding"/>
    <property type="evidence" value="ECO:0007669"/>
    <property type="project" value="InterPro"/>
</dbReference>
<accession>A0A1I4QJ58</accession>
<dbReference type="InterPro" id="IPR036371">
    <property type="entry name" value="TPK_B1-bd_sf"/>
</dbReference>
<dbReference type="SUPFAM" id="SSF63999">
    <property type="entry name" value="Thiamin pyrophosphokinase, catalytic domain"/>
    <property type="match status" value="1"/>
</dbReference>
<dbReference type="GO" id="GO:0006772">
    <property type="term" value="P:thiamine metabolic process"/>
    <property type="evidence" value="ECO:0007669"/>
    <property type="project" value="UniProtKB-UniRule"/>
</dbReference>
<feature type="domain" description="Thiamin pyrophosphokinase thiamin-binding" evidence="7">
    <location>
        <begin position="163"/>
        <end position="214"/>
    </location>
</feature>
<evidence type="ECO:0000256" key="1">
    <source>
        <dbReference type="ARBA" id="ARBA00022679"/>
    </source>
</evidence>
<gene>
    <name evidence="8" type="ORF">SAMN04488042_1073</name>
</gene>
<dbReference type="InterPro" id="IPR036759">
    <property type="entry name" value="TPK_catalytic_sf"/>
</dbReference>
<organism evidence="8 9">
    <name type="scientific">Shimia aestuarii</name>
    <dbReference type="NCBI Taxonomy" id="254406"/>
    <lineage>
        <taxon>Bacteria</taxon>
        <taxon>Pseudomonadati</taxon>
        <taxon>Pseudomonadota</taxon>
        <taxon>Alphaproteobacteria</taxon>
        <taxon>Rhodobacterales</taxon>
        <taxon>Roseobacteraceae</taxon>
    </lineage>
</organism>
<proteinExistence type="predicted"/>
<dbReference type="InterPro" id="IPR006282">
    <property type="entry name" value="Thi_PPkinase"/>
</dbReference>
<dbReference type="Pfam" id="PF04265">
    <property type="entry name" value="TPK_B1_binding"/>
    <property type="match status" value="1"/>
</dbReference>
<dbReference type="GO" id="GO:0005524">
    <property type="term" value="F:ATP binding"/>
    <property type="evidence" value="ECO:0007669"/>
    <property type="project" value="UniProtKB-KW"/>
</dbReference>
<dbReference type="AlphaFoldDB" id="A0A1I4QJ58"/>
<dbReference type="PANTHER" id="PTHR41299">
    <property type="entry name" value="THIAMINE PYROPHOSPHOKINASE"/>
    <property type="match status" value="1"/>
</dbReference>
<evidence type="ECO:0000256" key="4">
    <source>
        <dbReference type="ARBA" id="ARBA00022840"/>
    </source>
</evidence>
<keyword evidence="2" id="KW-0547">Nucleotide-binding</keyword>
<dbReference type="InterPro" id="IPR053149">
    <property type="entry name" value="TPK"/>
</dbReference>
<keyword evidence="4" id="KW-0067">ATP-binding</keyword>
<keyword evidence="3 8" id="KW-0418">Kinase</keyword>
<dbReference type="InterPro" id="IPR007371">
    <property type="entry name" value="TPK_catalytic"/>
</dbReference>
<dbReference type="STRING" id="254406.SAMN04488042_1073"/>
<dbReference type="CDD" id="cd07995">
    <property type="entry name" value="TPK"/>
    <property type="match status" value="1"/>
</dbReference>
<sequence length="242" mass="25662">MANLWPVDQNGGKSGKMTVIVDSSEPITLVGAGELAKNDLKRCLDAAGRLVAVDGGGAHCRALGLMPEAVIGDMDSLSALVAAGIPEDRIHRIAEQESTDFDKALRSVAAPVLLGAGFTGARLDHQLACYNGLVRHPDKRCILLSDTDIAFLAPPVLELPLEAGTRVSLFPMGLVEGVSEGLRWPINGLVFTPDGRIGTSNEAMGAVRLEMTAPKMLVILPRKWLECVARALAAQRGSWHAL</sequence>
<name>A0A1I4QJ58_9RHOB</name>
<dbReference type="EC" id="2.7.6.2" evidence="5"/>
<dbReference type="GO" id="GO:0004788">
    <property type="term" value="F:thiamine diphosphokinase activity"/>
    <property type="evidence" value="ECO:0007669"/>
    <property type="project" value="UniProtKB-UniRule"/>
</dbReference>
<dbReference type="EMBL" id="FOTQ01000007">
    <property type="protein sequence ID" value="SFM39796.1"/>
    <property type="molecule type" value="Genomic_DNA"/>
</dbReference>
<evidence type="ECO:0000256" key="5">
    <source>
        <dbReference type="NCBIfam" id="TIGR01378"/>
    </source>
</evidence>
<dbReference type="Pfam" id="PF04263">
    <property type="entry name" value="TPK_catalytic"/>
    <property type="match status" value="1"/>
</dbReference>
<dbReference type="NCBIfam" id="TIGR01378">
    <property type="entry name" value="thi_PPkinase"/>
    <property type="match status" value="1"/>
</dbReference>
<dbReference type="SUPFAM" id="SSF63862">
    <property type="entry name" value="Thiamin pyrophosphokinase, substrate-binding domain"/>
    <property type="match status" value="1"/>
</dbReference>
<keyword evidence="9" id="KW-1185">Reference proteome</keyword>
<dbReference type="InterPro" id="IPR007373">
    <property type="entry name" value="Thiamin_PyroPKinase_B1-bd"/>
</dbReference>
<dbReference type="Proteomes" id="UP000199144">
    <property type="component" value="Unassembled WGS sequence"/>
</dbReference>
<reference evidence="8 9" key="1">
    <citation type="submission" date="2016-10" db="EMBL/GenBank/DDBJ databases">
        <authorList>
            <person name="de Groot N.N."/>
        </authorList>
    </citation>
    <scope>NUCLEOTIDE SEQUENCE [LARGE SCALE GENOMIC DNA]</scope>
    <source>
        <strain evidence="8 9">DSM 15283</strain>
    </source>
</reference>
<dbReference type="PANTHER" id="PTHR41299:SF1">
    <property type="entry name" value="THIAMINE PYROPHOSPHOKINASE"/>
    <property type="match status" value="1"/>
</dbReference>
<protein>
    <recommendedName>
        <fullName evidence="5">Thiamine diphosphokinase</fullName>
        <ecNumber evidence="5">2.7.6.2</ecNumber>
    </recommendedName>
</protein>
<evidence type="ECO:0000313" key="8">
    <source>
        <dbReference type="EMBL" id="SFM39796.1"/>
    </source>
</evidence>
<feature type="domain" description="Thiamin pyrophosphokinase catalytic" evidence="6">
    <location>
        <begin position="41"/>
        <end position="136"/>
    </location>
</feature>
<evidence type="ECO:0000256" key="2">
    <source>
        <dbReference type="ARBA" id="ARBA00022741"/>
    </source>
</evidence>
<dbReference type="Gene3D" id="3.40.50.10240">
    <property type="entry name" value="Thiamin pyrophosphokinase, catalytic domain"/>
    <property type="match status" value="1"/>
</dbReference>
<keyword evidence="1" id="KW-0808">Transferase</keyword>
<evidence type="ECO:0000259" key="7">
    <source>
        <dbReference type="Pfam" id="PF04265"/>
    </source>
</evidence>
<evidence type="ECO:0000313" key="9">
    <source>
        <dbReference type="Proteomes" id="UP000199144"/>
    </source>
</evidence>
<dbReference type="GO" id="GO:0016301">
    <property type="term" value="F:kinase activity"/>
    <property type="evidence" value="ECO:0007669"/>
    <property type="project" value="UniProtKB-KW"/>
</dbReference>
<evidence type="ECO:0000256" key="3">
    <source>
        <dbReference type="ARBA" id="ARBA00022777"/>
    </source>
</evidence>
<dbReference type="GO" id="GO:0009229">
    <property type="term" value="P:thiamine diphosphate biosynthetic process"/>
    <property type="evidence" value="ECO:0007669"/>
    <property type="project" value="InterPro"/>
</dbReference>
<evidence type="ECO:0000259" key="6">
    <source>
        <dbReference type="Pfam" id="PF04263"/>
    </source>
</evidence>